<accession>A0AAW4G9T3</accession>
<evidence type="ECO:0000313" key="2">
    <source>
        <dbReference type="Proteomes" id="UP001195196"/>
    </source>
</evidence>
<dbReference type="Proteomes" id="UP001195196">
    <property type="component" value="Unassembled WGS sequence"/>
</dbReference>
<keyword evidence="1" id="KW-0378">Hydrolase</keyword>
<sequence>MPFSPARFTTGRRLDDGVLERDLVIDGIPGTLWTPPSTPAPLILAGHPGGLQSMHPRLVARARIAAASGFATATVELPGSGERNPLPDVDHARTELRTALSVGEPVTEDIIDRLVLPLVDRAVPELQATIDAVLRLPEVDGPVGYSGGVTAIGVRLALVEPRIAALGLFAGSYLPRATLQEAREVAVPVHVLLQWDDAWNDRPRALELFDALGSQEKTLQANMGGHTGIPLHAGEDAGRFFARHLRSSLPQ</sequence>
<comment type="caution">
    <text evidence="1">The sequence shown here is derived from an EMBL/GenBank/DDBJ whole genome shotgun (WGS) entry which is preliminary data.</text>
</comment>
<name>A0AAW4G9T3_GORRU</name>
<reference evidence="1" key="1">
    <citation type="submission" date="2021-02" db="EMBL/GenBank/DDBJ databases">
        <title>Taxonomy, biology and ecology of Rhodococcus bacteria occurring in California pistachio and other woody hosts as revealed by genome sequence analyses.</title>
        <authorList>
            <person name="Riely B."/>
            <person name="Gai Y."/>
        </authorList>
    </citation>
    <scope>NUCLEOTIDE SEQUENCE</scope>
    <source>
        <strain evidence="1">BP-295</strain>
    </source>
</reference>
<dbReference type="GO" id="GO:0016787">
    <property type="term" value="F:hydrolase activity"/>
    <property type="evidence" value="ECO:0007669"/>
    <property type="project" value="UniProtKB-KW"/>
</dbReference>
<dbReference type="SUPFAM" id="SSF53474">
    <property type="entry name" value="alpha/beta-Hydrolases"/>
    <property type="match status" value="1"/>
</dbReference>
<protein>
    <submittedName>
        <fullName evidence="1">Alpha/beta hydrolase</fullName>
    </submittedName>
</protein>
<dbReference type="KEGG" id="gru:GCWB2_01170"/>
<dbReference type="InterPro" id="IPR029058">
    <property type="entry name" value="AB_hydrolase_fold"/>
</dbReference>
<proteinExistence type="predicted"/>
<dbReference type="RefSeq" id="WP_119030883.1">
    <property type="nucleotide sequence ID" value="NZ_CP022580.1"/>
</dbReference>
<organism evidence="1 2">
    <name type="scientific">Gordonia rubripertincta</name>
    <name type="common">Rhodococcus corallinus</name>
    <dbReference type="NCBI Taxonomy" id="36822"/>
    <lineage>
        <taxon>Bacteria</taxon>
        <taxon>Bacillati</taxon>
        <taxon>Actinomycetota</taxon>
        <taxon>Actinomycetes</taxon>
        <taxon>Mycobacteriales</taxon>
        <taxon>Gordoniaceae</taxon>
        <taxon>Gordonia</taxon>
    </lineage>
</organism>
<dbReference type="Gene3D" id="3.40.50.1820">
    <property type="entry name" value="alpha/beta hydrolase"/>
    <property type="match status" value="1"/>
</dbReference>
<gene>
    <name evidence="1" type="ORF">JTZ10_20175</name>
</gene>
<dbReference type="EMBL" id="JAFFGU010000014">
    <property type="protein sequence ID" value="MBM7280068.1"/>
    <property type="molecule type" value="Genomic_DNA"/>
</dbReference>
<dbReference type="AlphaFoldDB" id="A0AAW4G9T3"/>
<evidence type="ECO:0000313" key="1">
    <source>
        <dbReference type="EMBL" id="MBM7280068.1"/>
    </source>
</evidence>